<proteinExistence type="predicted"/>
<accession>A0A318LAN2</accession>
<dbReference type="EMBL" id="MASU01000019">
    <property type="protein sequence ID" value="PXY18779.1"/>
    <property type="molecule type" value="Genomic_DNA"/>
</dbReference>
<sequence>MVTSTDRTGGFWMVVRMSFAVPAGSAGASGGWGRLDAGSGAEAEVTGEAGALGGRGTEGCGRVTRGGLLSAPNIAAMSRNTPQVNTKLVNRANRRTRRRLRPVASTKTGRSPRRGRPNPGPRKIGVVSAALSAEAREPCVRGSARLRVGARR</sequence>
<keyword evidence="3" id="KW-1185">Reference proteome</keyword>
<organism evidence="2 3">
    <name type="scientific">Prauserella flavalba</name>
    <dbReference type="NCBI Taxonomy" id="1477506"/>
    <lineage>
        <taxon>Bacteria</taxon>
        <taxon>Bacillati</taxon>
        <taxon>Actinomycetota</taxon>
        <taxon>Actinomycetes</taxon>
        <taxon>Pseudonocardiales</taxon>
        <taxon>Pseudonocardiaceae</taxon>
        <taxon>Prauserella</taxon>
    </lineage>
</organism>
<protein>
    <submittedName>
        <fullName evidence="2">Uncharacterized protein</fullName>
    </submittedName>
</protein>
<feature type="region of interest" description="Disordered" evidence="1">
    <location>
        <begin position="91"/>
        <end position="124"/>
    </location>
</feature>
<gene>
    <name evidence="2" type="ORF">BA062_34830</name>
</gene>
<dbReference type="Proteomes" id="UP000247892">
    <property type="component" value="Unassembled WGS sequence"/>
</dbReference>
<reference evidence="2 3" key="1">
    <citation type="submission" date="2016-07" db="EMBL/GenBank/DDBJ databases">
        <title>Draft genome sequence of Prauserella sp. YIM 121212, isolated from alkaline soil.</title>
        <authorList>
            <person name="Ruckert C."/>
            <person name="Albersmeier A."/>
            <person name="Jiang C.-L."/>
            <person name="Jiang Y."/>
            <person name="Kalinowski J."/>
            <person name="Schneider O."/>
            <person name="Winkler A."/>
            <person name="Zotchev S.B."/>
        </authorList>
    </citation>
    <scope>NUCLEOTIDE SEQUENCE [LARGE SCALE GENOMIC DNA]</scope>
    <source>
        <strain evidence="2 3">YIM 121212</strain>
    </source>
</reference>
<comment type="caution">
    <text evidence="2">The sequence shown here is derived from an EMBL/GenBank/DDBJ whole genome shotgun (WGS) entry which is preliminary data.</text>
</comment>
<evidence type="ECO:0000256" key="1">
    <source>
        <dbReference type="SAM" id="MobiDB-lite"/>
    </source>
</evidence>
<evidence type="ECO:0000313" key="2">
    <source>
        <dbReference type="EMBL" id="PXY18779.1"/>
    </source>
</evidence>
<feature type="compositionally biased region" description="Basic residues" evidence="1">
    <location>
        <begin position="92"/>
        <end position="101"/>
    </location>
</feature>
<dbReference type="AlphaFoldDB" id="A0A318LAN2"/>
<name>A0A318LAN2_9PSEU</name>
<evidence type="ECO:0000313" key="3">
    <source>
        <dbReference type="Proteomes" id="UP000247892"/>
    </source>
</evidence>